<comment type="caution">
    <text evidence="6">The sequence shown here is derived from an EMBL/GenBank/DDBJ whole genome shotgun (WGS) entry which is preliminary data.</text>
</comment>
<gene>
    <name evidence="6" type="ORF">FLL45_05000</name>
</gene>
<dbReference type="InterPro" id="IPR052995">
    <property type="entry name" value="LMW-PTP"/>
</dbReference>
<reference evidence="6 7" key="1">
    <citation type="submission" date="2019-06" db="EMBL/GenBank/DDBJ databases">
        <title>Draft genome of Aliikangiella marina GYP-15.</title>
        <authorList>
            <person name="Wang G."/>
        </authorList>
    </citation>
    <scope>NUCLEOTIDE SEQUENCE [LARGE SCALE GENOMIC DNA]</scope>
    <source>
        <strain evidence="6 7">GYP-15</strain>
    </source>
</reference>
<dbReference type="SMART" id="SM00226">
    <property type="entry name" value="LMWPc"/>
    <property type="match status" value="1"/>
</dbReference>
<dbReference type="InterPro" id="IPR017867">
    <property type="entry name" value="Tyr_phospatase_low_mol_wt"/>
</dbReference>
<dbReference type="PANTHER" id="PTHR47439">
    <property type="entry name" value="LOW MOLECULAR WEIGHT PHOSPHOTYROSINE PROTEIN PHOSPHATASE-RELATED"/>
    <property type="match status" value="1"/>
</dbReference>
<evidence type="ECO:0000256" key="2">
    <source>
        <dbReference type="ARBA" id="ARBA00022801"/>
    </source>
</evidence>
<evidence type="ECO:0000313" key="6">
    <source>
        <dbReference type="EMBL" id="TQV77306.1"/>
    </source>
</evidence>
<organism evidence="6 7">
    <name type="scientific">Aliikangiella marina</name>
    <dbReference type="NCBI Taxonomy" id="1712262"/>
    <lineage>
        <taxon>Bacteria</taxon>
        <taxon>Pseudomonadati</taxon>
        <taxon>Pseudomonadota</taxon>
        <taxon>Gammaproteobacteria</taxon>
        <taxon>Oceanospirillales</taxon>
        <taxon>Pleioneaceae</taxon>
        <taxon>Aliikangiella</taxon>
    </lineage>
</organism>
<dbReference type="Proteomes" id="UP000317839">
    <property type="component" value="Unassembled WGS sequence"/>
</dbReference>
<name>A0A545TJF9_9GAMM</name>
<evidence type="ECO:0000256" key="4">
    <source>
        <dbReference type="PIRSR" id="PIRSR617867-1"/>
    </source>
</evidence>
<evidence type="ECO:0000256" key="3">
    <source>
        <dbReference type="ARBA" id="ARBA00022912"/>
    </source>
</evidence>
<proteinExistence type="inferred from homology"/>
<dbReference type="EMBL" id="VIKR01000001">
    <property type="protein sequence ID" value="TQV77306.1"/>
    <property type="molecule type" value="Genomic_DNA"/>
</dbReference>
<dbReference type="Gene3D" id="3.40.50.2300">
    <property type="match status" value="1"/>
</dbReference>
<dbReference type="FunFam" id="3.40.50.2300:FF:000113">
    <property type="entry name" value="Low molecular weight protein-tyrosine-phosphatase"/>
    <property type="match status" value="1"/>
</dbReference>
<evidence type="ECO:0000259" key="5">
    <source>
        <dbReference type="SMART" id="SM00226"/>
    </source>
</evidence>
<keyword evidence="3" id="KW-0904">Protein phosphatase</keyword>
<dbReference type="GO" id="GO:0004725">
    <property type="term" value="F:protein tyrosine phosphatase activity"/>
    <property type="evidence" value="ECO:0007669"/>
    <property type="project" value="InterPro"/>
</dbReference>
<dbReference type="InterPro" id="IPR036196">
    <property type="entry name" value="Ptyr_pPase_sf"/>
</dbReference>
<dbReference type="RefSeq" id="WP_142940877.1">
    <property type="nucleotide sequence ID" value="NZ_VIKR01000001.1"/>
</dbReference>
<dbReference type="CDD" id="cd16343">
    <property type="entry name" value="LMWPTP"/>
    <property type="match status" value="1"/>
</dbReference>
<dbReference type="InterPro" id="IPR023485">
    <property type="entry name" value="Ptyr_pPase"/>
</dbReference>
<sequence length="160" mass="17993">MNHSVLFVCLGNICRSPTAEGVFRKLVEEAHPDNQLIIDSAGTTGYHAGEHADSRAISAAKNRGYDLSKILSRQVRESDFHEFDFIIAMDRENYRNLKHLAVQTGNECYIDKIRLFLTYSQQAAYQEVPDPYYGGAKGFDLVIDLIEDASHGLIKQLSVK</sequence>
<dbReference type="OrthoDB" id="9784339at2"/>
<feature type="active site" evidence="4">
    <location>
        <position position="15"/>
    </location>
</feature>
<protein>
    <submittedName>
        <fullName evidence="6">Low molecular weight phosphotyrosine protein phosphatase</fullName>
    </submittedName>
</protein>
<evidence type="ECO:0000256" key="1">
    <source>
        <dbReference type="ARBA" id="ARBA00011063"/>
    </source>
</evidence>
<dbReference type="PRINTS" id="PR00719">
    <property type="entry name" value="LMWPTPASE"/>
</dbReference>
<comment type="similarity">
    <text evidence="1">Belongs to the low molecular weight phosphotyrosine protein phosphatase family.</text>
</comment>
<dbReference type="SUPFAM" id="SSF52788">
    <property type="entry name" value="Phosphotyrosine protein phosphatases I"/>
    <property type="match status" value="1"/>
</dbReference>
<keyword evidence="7" id="KW-1185">Reference proteome</keyword>
<dbReference type="Pfam" id="PF01451">
    <property type="entry name" value="LMWPc"/>
    <property type="match status" value="1"/>
</dbReference>
<keyword evidence="2" id="KW-0378">Hydrolase</keyword>
<feature type="active site" description="Proton donor" evidence="4">
    <location>
        <position position="130"/>
    </location>
</feature>
<accession>A0A545TJF9</accession>
<feature type="domain" description="Phosphotyrosine protein phosphatase I" evidence="5">
    <location>
        <begin position="3"/>
        <end position="156"/>
    </location>
</feature>
<dbReference type="AlphaFoldDB" id="A0A545TJF9"/>
<evidence type="ECO:0000313" key="7">
    <source>
        <dbReference type="Proteomes" id="UP000317839"/>
    </source>
</evidence>
<dbReference type="PANTHER" id="PTHR47439:SF1">
    <property type="entry name" value="ACID PHOSPHATASE"/>
    <property type="match status" value="1"/>
</dbReference>
<feature type="active site" description="Nucleophile" evidence="4">
    <location>
        <position position="9"/>
    </location>
</feature>